<dbReference type="OrthoDB" id="9779968at2"/>
<protein>
    <submittedName>
        <fullName evidence="1">Uncharacterized conserved protein, DUF1501 family</fullName>
    </submittedName>
</protein>
<dbReference type="Proteomes" id="UP000199119">
    <property type="component" value="Unassembled WGS sequence"/>
</dbReference>
<sequence length="485" mass="50163">MNFIDPARHTRRAFLRRSAQLAATGTALPFAMNLAALGEAAAFESSDYKALVCVFLYGGCDYANTVVPYDSSRYAQYSAIRGGNSDGTAAGIALGRDALAATQLRPGTALAGGMQYALHPSMTGLAGLFNAGHAAVQLNVGPLLVPLTRAQYASGDRRNYPLPPKLFSHNDQQSVWQSQGAEGSTVGWGGNLGDLALSSNANSLFTCISATGNAVFLSGDQALQYQINPSGATPGAVPINAVKGNVYGSSAVRSLLSDLVQTAGSHAMEAEYARVTQRSIGAEGQISSALAGANISTAFPTGNPLADQLKIVARLIAGRNALGTRRQVFFVSLGGFDLHDNLIANQPQLLDKVSSAMTSFYNATAELGVADKVTAFTASDFGRTLTSNGDGSDHGWGSHHLVVGGAVRGAAFYGTPPPVSVGNGSGSEDQWHVGQGRLLPSTAVDQYAATLGRWFGVANTELAGVLPHIGNFGGSAYPVDLGFMG</sequence>
<dbReference type="InterPro" id="IPR010869">
    <property type="entry name" value="DUF1501"/>
</dbReference>
<keyword evidence="2" id="KW-1185">Reference proteome</keyword>
<dbReference type="STRING" id="1177982.SAMN04489711_11074"/>
<dbReference type="RefSeq" id="WP_092940252.1">
    <property type="nucleotide sequence ID" value="NZ_FONX01000010.1"/>
</dbReference>
<reference evidence="2" key="1">
    <citation type="submission" date="2016-10" db="EMBL/GenBank/DDBJ databases">
        <authorList>
            <person name="Varghese N."/>
            <person name="Submissions S."/>
        </authorList>
    </citation>
    <scope>NUCLEOTIDE SEQUENCE [LARGE SCALE GENOMIC DNA]</scope>
    <source>
        <strain evidence="2">DSM 27981</strain>
    </source>
</reference>
<organism evidence="1 2">
    <name type="scientific">Paracidovorax wautersii</name>
    <dbReference type="NCBI Taxonomy" id="1177982"/>
    <lineage>
        <taxon>Bacteria</taxon>
        <taxon>Pseudomonadati</taxon>
        <taxon>Pseudomonadota</taxon>
        <taxon>Betaproteobacteria</taxon>
        <taxon>Burkholderiales</taxon>
        <taxon>Comamonadaceae</taxon>
        <taxon>Paracidovorax</taxon>
    </lineage>
</organism>
<dbReference type="PANTHER" id="PTHR43737">
    <property type="entry name" value="BLL7424 PROTEIN"/>
    <property type="match status" value="1"/>
</dbReference>
<accession>A0A1I2FCZ0</accession>
<gene>
    <name evidence="1" type="ORF">SAMN04489711_11074</name>
</gene>
<dbReference type="AlphaFoldDB" id="A0A1I2FCZ0"/>
<dbReference type="PROSITE" id="PS51318">
    <property type="entry name" value="TAT"/>
    <property type="match status" value="1"/>
</dbReference>
<dbReference type="PANTHER" id="PTHR43737:SF1">
    <property type="entry name" value="DUF1501 DOMAIN-CONTAINING PROTEIN"/>
    <property type="match status" value="1"/>
</dbReference>
<name>A0A1I2FCZ0_9BURK</name>
<dbReference type="InterPro" id="IPR006311">
    <property type="entry name" value="TAT_signal"/>
</dbReference>
<evidence type="ECO:0000313" key="2">
    <source>
        <dbReference type="Proteomes" id="UP000199119"/>
    </source>
</evidence>
<dbReference type="Pfam" id="PF07394">
    <property type="entry name" value="DUF1501"/>
    <property type="match status" value="1"/>
</dbReference>
<proteinExistence type="predicted"/>
<dbReference type="EMBL" id="FONX01000010">
    <property type="protein sequence ID" value="SFF02883.1"/>
    <property type="molecule type" value="Genomic_DNA"/>
</dbReference>
<evidence type="ECO:0000313" key="1">
    <source>
        <dbReference type="EMBL" id="SFF02883.1"/>
    </source>
</evidence>